<gene>
    <name evidence="4" type="ORF">GCM10011494_19760</name>
</gene>
<evidence type="ECO:0000313" key="5">
    <source>
        <dbReference type="Proteomes" id="UP000608154"/>
    </source>
</evidence>
<evidence type="ECO:0000259" key="3">
    <source>
        <dbReference type="Pfam" id="PF08669"/>
    </source>
</evidence>
<feature type="domain" description="GCVT N-terminal" evidence="2">
    <location>
        <begin position="57"/>
        <end position="270"/>
    </location>
</feature>
<sequence>MYKFDIDSFRRNFLTQHDRPDLPFGQERPPVFTSAAAAQDKVNASRIWRRWGDTFIAWQYGEWVDEASAVHRTAFLGDWSAISKVILRGKDATRFLMHIGVADLTRFPVGRLRHFVMTDASGKVATEGVLGRIAEDEYYYTAGGGEWIVYQAAQGDWDVSAQLVTPDWFIYELQGPGSLDILERAMGTRLRELEFNHWCAGRIAGADVRILRTGISGELGYEIHGSTLHGADVWETILEAGLPAGMEPLGMRCQVLSHIEAGIATAGFDYMPASIGGPGGSNISVSGGGQRILGTYRFNGVEDLFRSPFELNWCSPKVVARCDFIGAEALRAELDAGGPARRLVGLVWDTRDVMDVYASLFEDGEIAPQMDMPRRYAAEYLAVHADGALAGCATSRVYSPKLRRMISLAAIDREAAAPGTDVEVLWGTSPDNQRIVRASTIELPFKPDNRRTDVKAL</sequence>
<evidence type="ECO:0000256" key="1">
    <source>
        <dbReference type="PIRSR" id="PIRSR006487-1"/>
    </source>
</evidence>
<dbReference type="PIRSF" id="PIRSF006487">
    <property type="entry name" value="GcvT"/>
    <property type="match status" value="1"/>
</dbReference>
<dbReference type="AlphaFoldDB" id="A0A916X5J4"/>
<dbReference type="SUPFAM" id="SSF103025">
    <property type="entry name" value="Folate-binding domain"/>
    <property type="match status" value="1"/>
</dbReference>
<feature type="domain" description="Aminomethyltransferase C-terminal" evidence="3">
    <location>
        <begin position="378"/>
        <end position="424"/>
    </location>
</feature>
<protein>
    <recommendedName>
        <fullName evidence="6">Aminomethyl transferase family protein</fullName>
    </recommendedName>
</protein>
<dbReference type="Pfam" id="PF08669">
    <property type="entry name" value="GCV_T_C"/>
    <property type="match status" value="1"/>
</dbReference>
<evidence type="ECO:0008006" key="6">
    <source>
        <dbReference type="Google" id="ProtNLM"/>
    </source>
</evidence>
<dbReference type="Proteomes" id="UP000608154">
    <property type="component" value="Unassembled WGS sequence"/>
</dbReference>
<dbReference type="Gene3D" id="3.30.1360.120">
    <property type="entry name" value="Probable tRNA modification gtpase trme, domain 1"/>
    <property type="match status" value="1"/>
</dbReference>
<evidence type="ECO:0000259" key="2">
    <source>
        <dbReference type="Pfam" id="PF01571"/>
    </source>
</evidence>
<name>A0A916X5J4_9SPHN</name>
<dbReference type="InterPro" id="IPR027266">
    <property type="entry name" value="TrmE/GcvT-like"/>
</dbReference>
<dbReference type="InterPro" id="IPR013977">
    <property type="entry name" value="GcvT_C"/>
</dbReference>
<dbReference type="InterPro" id="IPR029043">
    <property type="entry name" value="GcvT/YgfZ_C"/>
</dbReference>
<dbReference type="InterPro" id="IPR028896">
    <property type="entry name" value="GcvT/YgfZ/DmdA"/>
</dbReference>
<accession>A0A916X5J4</accession>
<dbReference type="SUPFAM" id="SSF101790">
    <property type="entry name" value="Aminomethyltransferase beta-barrel domain"/>
    <property type="match status" value="1"/>
</dbReference>
<reference evidence="4" key="2">
    <citation type="submission" date="2020-09" db="EMBL/GenBank/DDBJ databases">
        <authorList>
            <person name="Sun Q."/>
            <person name="Zhou Y."/>
        </authorList>
    </citation>
    <scope>NUCLEOTIDE SEQUENCE</scope>
    <source>
        <strain evidence="4">CGMCC 1.15095</strain>
    </source>
</reference>
<feature type="binding site" evidence="1">
    <location>
        <position position="222"/>
    </location>
    <ligand>
        <name>substrate</name>
    </ligand>
</feature>
<organism evidence="4 5">
    <name type="scientific">Novosphingobium endophyticum</name>
    <dbReference type="NCBI Taxonomy" id="1955250"/>
    <lineage>
        <taxon>Bacteria</taxon>
        <taxon>Pseudomonadati</taxon>
        <taxon>Pseudomonadota</taxon>
        <taxon>Alphaproteobacteria</taxon>
        <taxon>Sphingomonadales</taxon>
        <taxon>Sphingomonadaceae</taxon>
        <taxon>Novosphingobium</taxon>
    </lineage>
</organism>
<dbReference type="RefSeq" id="WP_188771005.1">
    <property type="nucleotide sequence ID" value="NZ_BMHK01000011.1"/>
</dbReference>
<evidence type="ECO:0000313" key="4">
    <source>
        <dbReference type="EMBL" id="GGC01225.1"/>
    </source>
</evidence>
<dbReference type="InterPro" id="IPR006222">
    <property type="entry name" value="GCVT_N"/>
</dbReference>
<dbReference type="Pfam" id="PF01571">
    <property type="entry name" value="GCV_T"/>
    <property type="match status" value="1"/>
</dbReference>
<dbReference type="PANTHER" id="PTHR43757:SF2">
    <property type="entry name" value="AMINOMETHYLTRANSFERASE, MITOCHONDRIAL"/>
    <property type="match status" value="1"/>
</dbReference>
<dbReference type="EMBL" id="BMHK01000011">
    <property type="protein sequence ID" value="GGC01225.1"/>
    <property type="molecule type" value="Genomic_DNA"/>
</dbReference>
<keyword evidence="5" id="KW-1185">Reference proteome</keyword>
<comment type="caution">
    <text evidence="4">The sequence shown here is derived from an EMBL/GenBank/DDBJ whole genome shotgun (WGS) entry which is preliminary data.</text>
</comment>
<dbReference type="PANTHER" id="PTHR43757">
    <property type="entry name" value="AMINOMETHYLTRANSFERASE"/>
    <property type="match status" value="1"/>
</dbReference>
<proteinExistence type="predicted"/>
<reference evidence="4" key="1">
    <citation type="journal article" date="2014" name="Int. J. Syst. Evol. Microbiol.">
        <title>Complete genome sequence of Corynebacterium casei LMG S-19264T (=DSM 44701T), isolated from a smear-ripened cheese.</title>
        <authorList>
            <consortium name="US DOE Joint Genome Institute (JGI-PGF)"/>
            <person name="Walter F."/>
            <person name="Albersmeier A."/>
            <person name="Kalinowski J."/>
            <person name="Ruckert C."/>
        </authorList>
    </citation>
    <scope>NUCLEOTIDE SEQUENCE</scope>
    <source>
        <strain evidence="4">CGMCC 1.15095</strain>
    </source>
</reference>